<keyword evidence="1" id="KW-0732">Signal</keyword>
<accession>A0ABY8VE17</accession>
<dbReference type="RefSeq" id="WP_284824389.1">
    <property type="nucleotide sequence ID" value="NZ_CP126969.1"/>
</dbReference>
<reference evidence="2 3" key="1">
    <citation type="submission" date="2023-05" db="EMBL/GenBank/DDBJ databases">
        <title>Corynebacterium suedekumii sp. nov. and Corynebacterium breve sp. nov. isolated from raw cow's milk.</title>
        <authorList>
            <person name="Baer M.K."/>
            <person name="Mehl L."/>
            <person name="Hellmuth R."/>
            <person name="Marke G."/>
            <person name="Lipski A."/>
        </authorList>
    </citation>
    <scope>NUCLEOTIDE SEQUENCE [LARGE SCALE GENOMIC DNA]</scope>
    <source>
        <strain evidence="2 3">R4</strain>
    </source>
</reference>
<evidence type="ECO:0000256" key="1">
    <source>
        <dbReference type="SAM" id="SignalP"/>
    </source>
</evidence>
<dbReference type="Proteomes" id="UP001225598">
    <property type="component" value="Chromosome"/>
</dbReference>
<evidence type="ECO:0000313" key="2">
    <source>
        <dbReference type="EMBL" id="WIM67352.1"/>
    </source>
</evidence>
<protein>
    <submittedName>
        <fullName evidence="2">Uncharacterized protein</fullName>
    </submittedName>
</protein>
<feature type="chain" id="PRO_5045544579" evidence="1">
    <location>
        <begin position="25"/>
        <end position="152"/>
    </location>
</feature>
<name>A0ABY8VE17_9CORY</name>
<dbReference type="PROSITE" id="PS51257">
    <property type="entry name" value="PROKAR_LIPOPROTEIN"/>
    <property type="match status" value="1"/>
</dbReference>
<keyword evidence="3" id="KW-1185">Reference proteome</keyword>
<organism evidence="2 3">
    <name type="scientific">Corynebacterium breve</name>
    <dbReference type="NCBI Taxonomy" id="3049799"/>
    <lineage>
        <taxon>Bacteria</taxon>
        <taxon>Bacillati</taxon>
        <taxon>Actinomycetota</taxon>
        <taxon>Actinomycetes</taxon>
        <taxon>Mycobacteriales</taxon>
        <taxon>Corynebacteriaceae</taxon>
        <taxon>Corynebacterium</taxon>
    </lineage>
</organism>
<feature type="signal peptide" evidence="1">
    <location>
        <begin position="1"/>
        <end position="24"/>
    </location>
</feature>
<sequence>MNLKKLVTVAFVASVGLGGLTACAESANPIATLTGGPEKMCGVVEDYSAKYEEKWGDPENMSMEELEQALSAESIQQAMDDNIQLYADMEKVAPKEIRDEVAAAKKEAEALAQVDTSDPMAVMDQEYSTDAMQQVSEYLKQHGCTAYDDLAQ</sequence>
<dbReference type="EMBL" id="CP126969">
    <property type="protein sequence ID" value="WIM67352.1"/>
    <property type="molecule type" value="Genomic_DNA"/>
</dbReference>
<gene>
    <name evidence="2" type="ORF">QP027_09625</name>
</gene>
<evidence type="ECO:0000313" key="3">
    <source>
        <dbReference type="Proteomes" id="UP001225598"/>
    </source>
</evidence>
<proteinExistence type="predicted"/>